<evidence type="ECO:0000256" key="1">
    <source>
        <dbReference type="ARBA" id="ARBA00004613"/>
    </source>
</evidence>
<comment type="subcellular location">
    <subcellularLocation>
        <location evidence="1">Secreted</location>
    </subcellularLocation>
</comment>
<sequence length="56" mass="6691">MDVTECYFTNPNPFDATFTATAQENYVFRGVTSTHDNHREDREFSWEVCRLKNRNE</sequence>
<keyword evidence="3" id="KW-0964">Secreted</keyword>
<dbReference type="OrthoDB" id="5975249at2759"/>
<evidence type="ECO:0000256" key="3">
    <source>
        <dbReference type="ARBA" id="ARBA00022525"/>
    </source>
</evidence>
<dbReference type="AlphaFoldDB" id="A0A8B6CNS9"/>
<evidence type="ECO:0000313" key="6">
    <source>
        <dbReference type="Proteomes" id="UP000596742"/>
    </source>
</evidence>
<dbReference type="InterPro" id="IPR026645">
    <property type="entry name" value="Dermatopontin"/>
</dbReference>
<name>A0A8B6CNS9_MYTGA</name>
<organism evidence="5 6">
    <name type="scientific">Mytilus galloprovincialis</name>
    <name type="common">Mediterranean mussel</name>
    <dbReference type="NCBI Taxonomy" id="29158"/>
    <lineage>
        <taxon>Eukaryota</taxon>
        <taxon>Metazoa</taxon>
        <taxon>Spiralia</taxon>
        <taxon>Lophotrochozoa</taxon>
        <taxon>Mollusca</taxon>
        <taxon>Bivalvia</taxon>
        <taxon>Autobranchia</taxon>
        <taxon>Pteriomorphia</taxon>
        <taxon>Mytilida</taxon>
        <taxon>Mytiloidea</taxon>
        <taxon>Mytilidae</taxon>
        <taxon>Mytilinae</taxon>
        <taxon>Mytilus</taxon>
    </lineage>
</organism>
<dbReference type="EMBL" id="UYJE01002031">
    <property type="protein sequence ID" value="VDI07295.1"/>
    <property type="molecule type" value="Genomic_DNA"/>
</dbReference>
<dbReference type="GO" id="GO:0005576">
    <property type="term" value="C:extracellular region"/>
    <property type="evidence" value="ECO:0007669"/>
    <property type="project" value="UniProtKB-SubCell"/>
</dbReference>
<dbReference type="Pfam" id="PF14704">
    <property type="entry name" value="DERM"/>
    <property type="match status" value="1"/>
</dbReference>
<comment type="caution">
    <text evidence="5">The sequence shown here is derived from an EMBL/GenBank/DDBJ whole genome shotgun (WGS) entry which is preliminary data.</text>
</comment>
<evidence type="ECO:0000256" key="2">
    <source>
        <dbReference type="ARBA" id="ARBA00008712"/>
    </source>
</evidence>
<gene>
    <name evidence="5" type="ORF">MGAL_10B083575</name>
</gene>
<comment type="similarity">
    <text evidence="2">Belongs to the dermatopontin family.</text>
</comment>
<reference evidence="5" key="1">
    <citation type="submission" date="2018-11" db="EMBL/GenBank/DDBJ databases">
        <authorList>
            <person name="Alioto T."/>
            <person name="Alioto T."/>
        </authorList>
    </citation>
    <scope>NUCLEOTIDE SEQUENCE</scope>
</reference>
<accession>A0A8B6CNS9</accession>
<dbReference type="Proteomes" id="UP000596742">
    <property type="component" value="Unassembled WGS sequence"/>
</dbReference>
<keyword evidence="4" id="KW-1015">Disulfide bond</keyword>
<evidence type="ECO:0000313" key="5">
    <source>
        <dbReference type="EMBL" id="VDI07295.1"/>
    </source>
</evidence>
<evidence type="ECO:0000256" key="4">
    <source>
        <dbReference type="ARBA" id="ARBA00023157"/>
    </source>
</evidence>
<protein>
    <submittedName>
        <fullName evidence="5">Uncharacterized protein</fullName>
    </submittedName>
</protein>
<proteinExistence type="inferred from homology"/>
<keyword evidence="6" id="KW-1185">Reference proteome</keyword>